<name>A0AAD7SYE2_9TELE</name>
<gene>
    <name evidence="2" type="ORF">AAFF_G00180510</name>
</gene>
<dbReference type="GO" id="GO:0005814">
    <property type="term" value="C:centriole"/>
    <property type="evidence" value="ECO:0007669"/>
    <property type="project" value="TreeGrafter"/>
</dbReference>
<evidence type="ECO:0000256" key="1">
    <source>
        <dbReference type="SAM" id="Coils"/>
    </source>
</evidence>
<dbReference type="GO" id="GO:0045162">
    <property type="term" value="P:clustering of voltage-gated sodium channels"/>
    <property type="evidence" value="ECO:0007669"/>
    <property type="project" value="InterPro"/>
</dbReference>
<accession>A0AAD7SYE2</accession>
<comment type="caution">
    <text evidence="2">The sequence shown here is derived from an EMBL/GenBank/DDBJ whole genome shotgun (WGS) entry which is preliminary data.</text>
</comment>
<dbReference type="AlphaFoldDB" id="A0AAD7SYE2"/>
<dbReference type="PANTHER" id="PTHR35970:SF1">
    <property type="entry name" value="SODIUM CHANNEL AND CLATHRIN LINKER 1"/>
    <property type="match status" value="1"/>
</dbReference>
<feature type="coiled-coil region" evidence="1">
    <location>
        <begin position="83"/>
        <end position="117"/>
    </location>
</feature>
<dbReference type="InterPro" id="IPR038911">
    <property type="entry name" value="SCLT1"/>
</dbReference>
<reference evidence="2" key="1">
    <citation type="journal article" date="2023" name="Science">
        <title>Genome structures resolve the early diversification of teleost fishes.</title>
        <authorList>
            <person name="Parey E."/>
            <person name="Louis A."/>
            <person name="Montfort J."/>
            <person name="Bouchez O."/>
            <person name="Roques C."/>
            <person name="Iampietro C."/>
            <person name="Lluch J."/>
            <person name="Castinel A."/>
            <person name="Donnadieu C."/>
            <person name="Desvignes T."/>
            <person name="Floi Bucao C."/>
            <person name="Jouanno E."/>
            <person name="Wen M."/>
            <person name="Mejri S."/>
            <person name="Dirks R."/>
            <person name="Jansen H."/>
            <person name="Henkel C."/>
            <person name="Chen W.J."/>
            <person name="Zahm M."/>
            <person name="Cabau C."/>
            <person name="Klopp C."/>
            <person name="Thompson A.W."/>
            <person name="Robinson-Rechavi M."/>
            <person name="Braasch I."/>
            <person name="Lecointre G."/>
            <person name="Bobe J."/>
            <person name="Postlethwait J.H."/>
            <person name="Berthelot C."/>
            <person name="Roest Crollius H."/>
            <person name="Guiguen Y."/>
        </authorList>
    </citation>
    <scope>NUCLEOTIDE SEQUENCE</scope>
    <source>
        <strain evidence="2">NC1722</strain>
    </source>
</reference>
<keyword evidence="3" id="KW-1185">Reference proteome</keyword>
<sequence length="171" mass="20361">MFLFQVENVRKQSNIQIQRMAEELSALQLECADKESQIERTLRERKAVEEELEKVYKEGRTGEPEYRKIDALHQRCLNAERLKDELHITLQTTQNRMKKLEMDYEEELSRCQEEQGRWQAAGAAAWQAPAPAAGEPAAAWEMEERLRLQQESQQLRREMEELRSTWHHFYI</sequence>
<dbReference type="Proteomes" id="UP001221898">
    <property type="component" value="Unassembled WGS sequence"/>
</dbReference>
<evidence type="ECO:0000313" key="3">
    <source>
        <dbReference type="Proteomes" id="UP001221898"/>
    </source>
</evidence>
<dbReference type="PANTHER" id="PTHR35970">
    <property type="entry name" value="SODIUM CHANNEL AND CLATHRIN LINKER 1"/>
    <property type="match status" value="1"/>
</dbReference>
<dbReference type="EMBL" id="JAINUG010000024">
    <property type="protein sequence ID" value="KAJ8411016.1"/>
    <property type="molecule type" value="Genomic_DNA"/>
</dbReference>
<protein>
    <submittedName>
        <fullName evidence="2">Uncharacterized protein</fullName>
    </submittedName>
</protein>
<feature type="coiled-coil region" evidence="1">
    <location>
        <begin position="10"/>
        <end position="58"/>
    </location>
</feature>
<organism evidence="2 3">
    <name type="scientific">Aldrovandia affinis</name>
    <dbReference type="NCBI Taxonomy" id="143900"/>
    <lineage>
        <taxon>Eukaryota</taxon>
        <taxon>Metazoa</taxon>
        <taxon>Chordata</taxon>
        <taxon>Craniata</taxon>
        <taxon>Vertebrata</taxon>
        <taxon>Euteleostomi</taxon>
        <taxon>Actinopterygii</taxon>
        <taxon>Neopterygii</taxon>
        <taxon>Teleostei</taxon>
        <taxon>Notacanthiformes</taxon>
        <taxon>Halosauridae</taxon>
        <taxon>Aldrovandia</taxon>
    </lineage>
</organism>
<dbReference type="GO" id="GO:0060271">
    <property type="term" value="P:cilium assembly"/>
    <property type="evidence" value="ECO:0007669"/>
    <property type="project" value="TreeGrafter"/>
</dbReference>
<evidence type="ECO:0000313" key="2">
    <source>
        <dbReference type="EMBL" id="KAJ8411016.1"/>
    </source>
</evidence>
<keyword evidence="1" id="KW-0175">Coiled coil</keyword>
<proteinExistence type="predicted"/>